<dbReference type="AlphaFoldDB" id="A0A3N0CH04"/>
<feature type="domain" description="SMP-30/Gluconolactonase/LRE-like region" evidence="3">
    <location>
        <begin position="19"/>
        <end position="266"/>
    </location>
</feature>
<reference evidence="4 5" key="1">
    <citation type="submission" date="2018-11" db="EMBL/GenBank/DDBJ databases">
        <authorList>
            <person name="Li F."/>
        </authorList>
    </citation>
    <scope>NUCLEOTIDE SEQUENCE [LARGE SCALE GENOMIC DNA]</scope>
    <source>
        <strain evidence="4 5">Gsoil 097</strain>
    </source>
</reference>
<evidence type="ECO:0000256" key="1">
    <source>
        <dbReference type="ARBA" id="ARBA00008853"/>
    </source>
</evidence>
<dbReference type="InterPro" id="IPR051262">
    <property type="entry name" value="SMP-30/CGR1_Lactonase"/>
</dbReference>
<dbReference type="InterPro" id="IPR011042">
    <property type="entry name" value="6-blade_b-propeller_TolB-like"/>
</dbReference>
<sequence length="290" mass="30750">MTRTLTTLHRRGHFFESGRWRDGRWWVSDFYAGAVYSITPDGDVTTELAVPHWPSGLGWLPDGSLLVVSMGDRRVLRRAPGGDVSVHADLAEYCEGLANDMVVTADGHAYVGSMGYEWDEARPQKAVLVHISPDGTTALASDEVTFPNGGSILSDGVTLVVADTFGSEALAWTIRPDGTLVDRRIWADLGVAMKIDAGGQIVGLPAAGLDGCAVDPHDRIWMADGVGRRALLIAEGGEIVDEVAAPEGLSVYSCALGGPNGTTLMLCCSPDHLPTPRQAAAESVIVTVEL</sequence>
<comment type="caution">
    <text evidence="4">The sequence shown here is derived from an EMBL/GenBank/DDBJ whole genome shotgun (WGS) entry which is preliminary data.</text>
</comment>
<dbReference type="InterPro" id="IPR013658">
    <property type="entry name" value="SGL"/>
</dbReference>
<dbReference type="Gene3D" id="2.120.10.30">
    <property type="entry name" value="TolB, C-terminal domain"/>
    <property type="match status" value="1"/>
</dbReference>
<dbReference type="SUPFAM" id="SSF63829">
    <property type="entry name" value="Calcium-dependent phosphotriesterase"/>
    <property type="match status" value="1"/>
</dbReference>
<proteinExistence type="inferred from homology"/>
<dbReference type="PANTHER" id="PTHR47572:SF4">
    <property type="entry name" value="LACTONASE DRP35"/>
    <property type="match status" value="1"/>
</dbReference>
<dbReference type="EMBL" id="RJSE01000007">
    <property type="protein sequence ID" value="RNL62735.1"/>
    <property type="molecule type" value="Genomic_DNA"/>
</dbReference>
<dbReference type="OrthoDB" id="2633250at2"/>
<evidence type="ECO:0000313" key="5">
    <source>
        <dbReference type="Proteomes" id="UP000267128"/>
    </source>
</evidence>
<keyword evidence="2" id="KW-0378">Hydrolase</keyword>
<accession>A0A3N0CH04</accession>
<protein>
    <submittedName>
        <fullName evidence="4">Gluconolactonase</fullName>
    </submittedName>
</protein>
<comment type="similarity">
    <text evidence="1">Belongs to the SMP-30/CGR1 family.</text>
</comment>
<dbReference type="Pfam" id="PF08450">
    <property type="entry name" value="SGL"/>
    <property type="match status" value="1"/>
</dbReference>
<organism evidence="4 5">
    <name type="scientific">Nocardioides marmoriginsengisoli</name>
    <dbReference type="NCBI Taxonomy" id="661483"/>
    <lineage>
        <taxon>Bacteria</taxon>
        <taxon>Bacillati</taxon>
        <taxon>Actinomycetota</taxon>
        <taxon>Actinomycetes</taxon>
        <taxon>Propionibacteriales</taxon>
        <taxon>Nocardioidaceae</taxon>
        <taxon>Nocardioides</taxon>
    </lineage>
</organism>
<dbReference type="PANTHER" id="PTHR47572">
    <property type="entry name" value="LIPOPROTEIN-RELATED"/>
    <property type="match status" value="1"/>
</dbReference>
<dbReference type="GO" id="GO:0016787">
    <property type="term" value="F:hydrolase activity"/>
    <property type="evidence" value="ECO:0007669"/>
    <property type="project" value="UniProtKB-KW"/>
</dbReference>
<keyword evidence="5" id="KW-1185">Reference proteome</keyword>
<evidence type="ECO:0000256" key="2">
    <source>
        <dbReference type="ARBA" id="ARBA00022801"/>
    </source>
</evidence>
<dbReference type="Proteomes" id="UP000267128">
    <property type="component" value="Unassembled WGS sequence"/>
</dbReference>
<evidence type="ECO:0000313" key="4">
    <source>
        <dbReference type="EMBL" id="RNL62735.1"/>
    </source>
</evidence>
<evidence type="ECO:0000259" key="3">
    <source>
        <dbReference type="Pfam" id="PF08450"/>
    </source>
</evidence>
<dbReference type="RefSeq" id="WP_123228030.1">
    <property type="nucleotide sequence ID" value="NZ_RJSE01000007.1"/>
</dbReference>
<name>A0A3N0CH04_9ACTN</name>
<gene>
    <name evidence="4" type="ORF">EFK50_13370</name>
</gene>